<gene>
    <name evidence="3" type="ORF">UTRI_06543</name>
</gene>
<evidence type="ECO:0000313" key="3">
    <source>
        <dbReference type="EMBL" id="SPO31413.1"/>
    </source>
</evidence>
<reference evidence="3 4" key="1">
    <citation type="submission" date="2018-03" db="EMBL/GenBank/DDBJ databases">
        <authorList>
            <person name="Guldener U."/>
        </authorList>
    </citation>
    <scope>NUCLEOTIDE SEQUENCE [LARGE SCALE GENOMIC DNA]</scope>
    <source>
        <strain evidence="3 4">NBRC100155</strain>
    </source>
</reference>
<dbReference type="Proteomes" id="UP000324022">
    <property type="component" value="Unassembled WGS sequence"/>
</dbReference>
<evidence type="ECO:0000256" key="2">
    <source>
        <dbReference type="SAM" id="SignalP"/>
    </source>
</evidence>
<sequence length="178" mass="19589">MKLNNFFVALALSSGVLTLAAPLPLGGLGDMLRAMVKAGRNGETSVGFIPHETYTFQREARAGEEGRGGFRTVPLPETFIPHKTSNLQREGEEGTGGLRTVRPPRYRAPPRRRTRYQSPLPGSREQFTLAPLPPNRPTYPTHSEAVRGEDILGSPPRSDETIYFDSYDSLGSRRPTAP</sequence>
<feature type="region of interest" description="Disordered" evidence="1">
    <location>
        <begin position="62"/>
        <end position="178"/>
    </location>
</feature>
<feature type="signal peptide" evidence="2">
    <location>
        <begin position="1"/>
        <end position="20"/>
    </location>
</feature>
<dbReference type="AlphaFoldDB" id="A0A5C3ELC3"/>
<evidence type="ECO:0000313" key="4">
    <source>
        <dbReference type="Proteomes" id="UP000324022"/>
    </source>
</evidence>
<feature type="compositionally biased region" description="Basic residues" evidence="1">
    <location>
        <begin position="102"/>
        <end position="115"/>
    </location>
</feature>
<dbReference type="EMBL" id="OOIN01000038">
    <property type="protein sequence ID" value="SPO31413.1"/>
    <property type="molecule type" value="Genomic_DNA"/>
</dbReference>
<protein>
    <submittedName>
        <fullName evidence="3">Uncharacterized protein</fullName>
    </submittedName>
</protein>
<feature type="chain" id="PRO_5023032550" evidence="2">
    <location>
        <begin position="21"/>
        <end position="178"/>
    </location>
</feature>
<keyword evidence="2" id="KW-0732">Signal</keyword>
<name>A0A5C3ELC3_9BASI</name>
<evidence type="ECO:0000256" key="1">
    <source>
        <dbReference type="SAM" id="MobiDB-lite"/>
    </source>
</evidence>
<proteinExistence type="predicted"/>
<keyword evidence="4" id="KW-1185">Reference proteome</keyword>
<organism evidence="3 4">
    <name type="scientific">Ustilago trichophora</name>
    <dbReference type="NCBI Taxonomy" id="86804"/>
    <lineage>
        <taxon>Eukaryota</taxon>
        <taxon>Fungi</taxon>
        <taxon>Dikarya</taxon>
        <taxon>Basidiomycota</taxon>
        <taxon>Ustilaginomycotina</taxon>
        <taxon>Ustilaginomycetes</taxon>
        <taxon>Ustilaginales</taxon>
        <taxon>Ustilaginaceae</taxon>
        <taxon>Ustilago</taxon>
    </lineage>
</organism>
<accession>A0A5C3ELC3</accession>